<dbReference type="SUPFAM" id="SSF54427">
    <property type="entry name" value="NTF2-like"/>
    <property type="match status" value="1"/>
</dbReference>
<accession>A0A292ZGF7</accession>
<feature type="domain" description="SnoaL-like" evidence="1">
    <location>
        <begin position="8"/>
        <end position="115"/>
    </location>
</feature>
<dbReference type="EMBL" id="BEWI01000032">
    <property type="protein sequence ID" value="GAY22168.1"/>
    <property type="molecule type" value="Genomic_DNA"/>
</dbReference>
<dbReference type="InterPro" id="IPR037401">
    <property type="entry name" value="SnoaL-like"/>
</dbReference>
<evidence type="ECO:0000313" key="3">
    <source>
        <dbReference type="Proteomes" id="UP000221538"/>
    </source>
</evidence>
<evidence type="ECO:0000313" key="2">
    <source>
        <dbReference type="EMBL" id="GAY22168.1"/>
    </source>
</evidence>
<dbReference type="Pfam" id="PF12680">
    <property type="entry name" value="SnoaL_2"/>
    <property type="match status" value="1"/>
</dbReference>
<reference evidence="2 3" key="1">
    <citation type="journal article" date="2013" name="Biodegradation">
        <title>Occurrence of 4-tert-butylphenol (4-t-BP) biodegradation in an aquatic sample caused by the presence of Spirodela polyrrhiza and isolation of a 4-t-BP-utilizing bacterium.</title>
        <authorList>
            <person name="Ogata Y."/>
            <person name="Toyama T."/>
            <person name="Yu N."/>
            <person name="Wang X."/>
            <person name="Sei K."/>
            <person name="Ike M."/>
        </authorList>
    </citation>
    <scope>NUCLEOTIDE SEQUENCE [LARGE SCALE GENOMIC DNA]</scope>
    <source>
        <strain evidence="2 3">OMI</strain>
    </source>
</reference>
<proteinExistence type="predicted"/>
<dbReference type="AlphaFoldDB" id="A0A292ZGF7"/>
<reference evidence="2 3" key="2">
    <citation type="journal article" date="2013" name="Environ. Sci. Technol.">
        <title>The 4-tert-butylphenol-utilizing bacterium Sphingobium fuliginis OMI can degrade bisphenols via phenolic ring hydroxylation and meta-cleavage pathway.</title>
        <authorList>
            <person name="Ogata Y."/>
            <person name="Goda S."/>
            <person name="Toyama T."/>
            <person name="Sei K."/>
            <person name="Ike M."/>
        </authorList>
    </citation>
    <scope>NUCLEOTIDE SEQUENCE [LARGE SCALE GENOMIC DNA]</scope>
    <source>
        <strain evidence="2 3">OMI</strain>
    </source>
</reference>
<dbReference type="InterPro" id="IPR032710">
    <property type="entry name" value="NTF2-like_dom_sf"/>
</dbReference>
<dbReference type="RefSeq" id="WP_099186064.1">
    <property type="nucleotide sequence ID" value="NZ_BEWI01000032.1"/>
</dbReference>
<protein>
    <recommendedName>
        <fullName evidence="1">SnoaL-like domain-containing protein</fullName>
    </recommendedName>
</protein>
<sequence>MRYIELARTFYDLPRITAEDRIQLFAMLHEDVHYVGLGKDDIRGKSTLEALYRKYHDDKQHEGVTKLTFDIRHIAENGNCVLLDMRNTFVIGQEEFTMPFSIVLKFDEDSGLITYWQEHYDIAAFYRLYGEVTSAPEPAKVAGQLAAAPSKELERI</sequence>
<organism evidence="2 3">
    <name type="scientific">Sphingobium fuliginis (strain ATCC 27551)</name>
    <dbReference type="NCBI Taxonomy" id="336203"/>
    <lineage>
        <taxon>Bacteria</taxon>
        <taxon>Pseudomonadati</taxon>
        <taxon>Pseudomonadota</taxon>
        <taxon>Alphaproteobacteria</taxon>
        <taxon>Sphingomonadales</taxon>
        <taxon>Sphingomonadaceae</taxon>
        <taxon>Sphingobium</taxon>
    </lineage>
</organism>
<dbReference type="Gene3D" id="3.10.450.50">
    <property type="match status" value="1"/>
</dbReference>
<evidence type="ECO:0000259" key="1">
    <source>
        <dbReference type="Pfam" id="PF12680"/>
    </source>
</evidence>
<comment type="caution">
    <text evidence="2">The sequence shown here is derived from an EMBL/GenBank/DDBJ whole genome shotgun (WGS) entry which is preliminary data.</text>
</comment>
<dbReference type="Proteomes" id="UP000221538">
    <property type="component" value="Unassembled WGS sequence"/>
</dbReference>
<gene>
    <name evidence="2" type="ORF">SFOMI_2723</name>
</gene>
<name>A0A292ZGF7_SPHSA</name>